<organism evidence="7 8">
    <name type="scientific">Crepidotus variabilis</name>
    <dbReference type="NCBI Taxonomy" id="179855"/>
    <lineage>
        <taxon>Eukaryota</taxon>
        <taxon>Fungi</taxon>
        <taxon>Dikarya</taxon>
        <taxon>Basidiomycota</taxon>
        <taxon>Agaricomycotina</taxon>
        <taxon>Agaricomycetes</taxon>
        <taxon>Agaricomycetidae</taxon>
        <taxon>Agaricales</taxon>
        <taxon>Agaricineae</taxon>
        <taxon>Crepidotaceae</taxon>
        <taxon>Crepidotus</taxon>
    </lineage>
</organism>
<evidence type="ECO:0000256" key="1">
    <source>
        <dbReference type="ARBA" id="ARBA00001933"/>
    </source>
</evidence>
<feature type="domain" description="Aminotransferase class I/classII large" evidence="6">
    <location>
        <begin position="160"/>
        <end position="533"/>
    </location>
</feature>
<evidence type="ECO:0000313" key="7">
    <source>
        <dbReference type="EMBL" id="KAF9534895.1"/>
    </source>
</evidence>
<evidence type="ECO:0000313" key="8">
    <source>
        <dbReference type="Proteomes" id="UP000807306"/>
    </source>
</evidence>
<dbReference type="Gene3D" id="3.40.640.10">
    <property type="entry name" value="Type I PLP-dependent aspartate aminotransferase-like (Major domain)"/>
    <property type="match status" value="1"/>
</dbReference>
<gene>
    <name evidence="7" type="ORF">CPB83DRAFT_843112</name>
</gene>
<evidence type="ECO:0000259" key="6">
    <source>
        <dbReference type="Pfam" id="PF00155"/>
    </source>
</evidence>
<dbReference type="EMBL" id="MU157825">
    <property type="protein sequence ID" value="KAF9534895.1"/>
    <property type="molecule type" value="Genomic_DNA"/>
</dbReference>
<accession>A0A9P6ETZ7</accession>
<comment type="similarity">
    <text evidence="2">Belongs to the class-I pyridoxal-phosphate-dependent aminotransferase family.</text>
</comment>
<dbReference type="InterPro" id="IPR004839">
    <property type="entry name" value="Aminotransferase_I/II_large"/>
</dbReference>
<keyword evidence="8" id="KW-1185">Reference proteome</keyword>
<evidence type="ECO:0000256" key="3">
    <source>
        <dbReference type="ARBA" id="ARBA00022576"/>
    </source>
</evidence>
<keyword evidence="4 7" id="KW-0808">Transferase</keyword>
<evidence type="ECO:0000256" key="2">
    <source>
        <dbReference type="ARBA" id="ARBA00007441"/>
    </source>
</evidence>
<dbReference type="SUPFAM" id="SSF53383">
    <property type="entry name" value="PLP-dependent transferases"/>
    <property type="match status" value="1"/>
</dbReference>
<dbReference type="OrthoDB" id="691673at2759"/>
<dbReference type="CDD" id="cd00609">
    <property type="entry name" value="AAT_like"/>
    <property type="match status" value="1"/>
</dbReference>
<dbReference type="GO" id="GO:1901605">
    <property type="term" value="P:alpha-amino acid metabolic process"/>
    <property type="evidence" value="ECO:0007669"/>
    <property type="project" value="TreeGrafter"/>
</dbReference>
<dbReference type="InterPro" id="IPR015424">
    <property type="entry name" value="PyrdxlP-dep_Trfase"/>
</dbReference>
<sequence length="544" mass="60884">MGTDFSSLLSAIMPPSYVIPSDFDPSRHLSLVAKRRGVSPLKGMQKYLGTPGLLSMAGGLPNPDYFPFDELTANVLAHDQFPITPIGIATSRGTLDWLWNLFVTKPLKAAISVPKYSNQPDDIQLSTALQYQMAKGIPHYISLCREIVAKIHKPGYSNWEVLADDGNTDGWAKCVQTFCNPGEAVLYDEWTYPSALAAMKPYGVSAVPVAIDQQGMCSNNLREILESWDDNVRGSPRPHLMYIVPIGQNPTGATMGVERKQAIYDICVEYDVLIVEDDPYFFLQLGDYLPPAMRSTKYQDADQVFIDHLSPSFLRFDHQGRVIRLETFSKTIAPGCRLGWTTCAPLFAERLERASETSTQAPCGFSQVLVTTLLEQWKYEGYIRWLHGLAVQYARRRTLFVDLLMQKFDIEIQSPCVDSKRSANIVYSAYQKLSPYAADIEKGRRPHIFTFTPPTSGMFVWLKFNLDGHRRTPEDGDETTETLFWISVVKEGLLIGPGGMFAADQSVAKNSTAGHFRISFSTIKDEEMIAAVNMLAKAVDKFYA</sequence>
<dbReference type="PANTHER" id="PTHR42790">
    <property type="entry name" value="AMINOTRANSFERASE"/>
    <property type="match status" value="1"/>
</dbReference>
<dbReference type="Proteomes" id="UP000807306">
    <property type="component" value="Unassembled WGS sequence"/>
</dbReference>
<dbReference type="PANTHER" id="PTHR42790:SF1">
    <property type="entry name" value="AROMATIC AMINO ACID AMINOTRANSFERASE, HYPOTHETICAL (EUROFUNG)"/>
    <property type="match status" value="1"/>
</dbReference>
<proteinExistence type="inferred from homology"/>
<dbReference type="GO" id="GO:0030170">
    <property type="term" value="F:pyridoxal phosphate binding"/>
    <property type="evidence" value="ECO:0007669"/>
    <property type="project" value="InterPro"/>
</dbReference>
<keyword evidence="3" id="KW-0032">Aminotransferase</keyword>
<dbReference type="InterPro" id="IPR015421">
    <property type="entry name" value="PyrdxlP-dep_Trfase_major"/>
</dbReference>
<dbReference type="AlphaFoldDB" id="A0A9P6ETZ7"/>
<evidence type="ECO:0000256" key="5">
    <source>
        <dbReference type="ARBA" id="ARBA00022898"/>
    </source>
</evidence>
<dbReference type="Pfam" id="PF00155">
    <property type="entry name" value="Aminotran_1_2"/>
    <property type="match status" value="1"/>
</dbReference>
<reference evidence="7" key="1">
    <citation type="submission" date="2020-11" db="EMBL/GenBank/DDBJ databases">
        <authorList>
            <consortium name="DOE Joint Genome Institute"/>
            <person name="Ahrendt S."/>
            <person name="Riley R."/>
            <person name="Andreopoulos W."/>
            <person name="Labutti K."/>
            <person name="Pangilinan J."/>
            <person name="Ruiz-Duenas F.J."/>
            <person name="Barrasa J.M."/>
            <person name="Sanchez-Garcia M."/>
            <person name="Camarero S."/>
            <person name="Miyauchi S."/>
            <person name="Serrano A."/>
            <person name="Linde D."/>
            <person name="Babiker R."/>
            <person name="Drula E."/>
            <person name="Ayuso-Fernandez I."/>
            <person name="Pacheco R."/>
            <person name="Padilla G."/>
            <person name="Ferreira P."/>
            <person name="Barriuso J."/>
            <person name="Kellner H."/>
            <person name="Castanera R."/>
            <person name="Alfaro M."/>
            <person name="Ramirez L."/>
            <person name="Pisabarro A.G."/>
            <person name="Kuo A."/>
            <person name="Tritt A."/>
            <person name="Lipzen A."/>
            <person name="He G."/>
            <person name="Yan M."/>
            <person name="Ng V."/>
            <person name="Cullen D."/>
            <person name="Martin F."/>
            <person name="Rosso M.-N."/>
            <person name="Henrissat B."/>
            <person name="Hibbett D."/>
            <person name="Martinez A.T."/>
            <person name="Grigoriev I.V."/>
        </authorList>
    </citation>
    <scope>NUCLEOTIDE SEQUENCE</scope>
    <source>
        <strain evidence="7">CBS 506.95</strain>
    </source>
</reference>
<name>A0A9P6ETZ7_9AGAR</name>
<keyword evidence="5" id="KW-0663">Pyridoxal phosphate</keyword>
<dbReference type="GO" id="GO:0008483">
    <property type="term" value="F:transaminase activity"/>
    <property type="evidence" value="ECO:0007669"/>
    <property type="project" value="UniProtKB-KW"/>
</dbReference>
<comment type="caution">
    <text evidence="7">The sequence shown here is derived from an EMBL/GenBank/DDBJ whole genome shotgun (WGS) entry which is preliminary data.</text>
</comment>
<dbReference type="InterPro" id="IPR050859">
    <property type="entry name" value="Class-I_PLP-dep_aminotransf"/>
</dbReference>
<protein>
    <submittedName>
        <fullName evidence="7">PLP-dependent transferase</fullName>
    </submittedName>
</protein>
<comment type="cofactor">
    <cofactor evidence="1">
        <name>pyridoxal 5'-phosphate</name>
        <dbReference type="ChEBI" id="CHEBI:597326"/>
    </cofactor>
</comment>
<evidence type="ECO:0000256" key="4">
    <source>
        <dbReference type="ARBA" id="ARBA00022679"/>
    </source>
</evidence>